<dbReference type="PANTHER" id="PTHR38595">
    <property type="entry name" value="CYTOPLASMIC PROTEIN-RELATED"/>
    <property type="match status" value="1"/>
</dbReference>
<dbReference type="RefSeq" id="WP_085750955.1">
    <property type="nucleotide sequence ID" value="NZ_BSPR01000007.1"/>
</dbReference>
<accession>A0A1W6L8W4</accession>
<dbReference type="NCBIfam" id="TIGR03357">
    <property type="entry name" value="VI_zyme"/>
    <property type="match status" value="1"/>
</dbReference>
<name>A0A1W6L8W4_9BURK</name>
<dbReference type="STRING" id="946333.A4W93_12650"/>
<gene>
    <name evidence="1" type="ORF">A4W93_12650</name>
</gene>
<dbReference type="KEGG" id="rgu:A4W93_12650"/>
<dbReference type="Proteomes" id="UP000193427">
    <property type="component" value="Chromosome"/>
</dbReference>
<keyword evidence="2" id="KW-1185">Reference proteome</keyword>
<organism evidence="1 2">
    <name type="scientific">Piscinibacter gummiphilus</name>
    <dbReference type="NCBI Taxonomy" id="946333"/>
    <lineage>
        <taxon>Bacteria</taxon>
        <taxon>Pseudomonadati</taxon>
        <taxon>Pseudomonadota</taxon>
        <taxon>Betaproteobacteria</taxon>
        <taxon>Burkholderiales</taxon>
        <taxon>Sphaerotilaceae</taxon>
        <taxon>Piscinibacter</taxon>
    </lineage>
</organism>
<evidence type="ECO:0000313" key="2">
    <source>
        <dbReference type="Proteomes" id="UP000193427"/>
    </source>
</evidence>
<protein>
    <submittedName>
        <fullName evidence="1">Type VI secretion system lysozyme</fullName>
    </submittedName>
</protein>
<dbReference type="InterPro" id="IPR017737">
    <property type="entry name" value="TssE1-like"/>
</dbReference>
<dbReference type="InterPro" id="IPR007048">
    <property type="entry name" value="IraD/Gp25-like"/>
</dbReference>
<dbReference type="AlphaFoldDB" id="A0A1W6L8W4"/>
<dbReference type="SUPFAM" id="SSF160719">
    <property type="entry name" value="gpW/gp25-like"/>
    <property type="match status" value="1"/>
</dbReference>
<dbReference type="Pfam" id="PF04965">
    <property type="entry name" value="GPW_gp25"/>
    <property type="match status" value="1"/>
</dbReference>
<dbReference type="EMBL" id="CP015118">
    <property type="protein sequence ID" value="ARN20676.1"/>
    <property type="molecule type" value="Genomic_DNA"/>
</dbReference>
<dbReference type="PANTHER" id="PTHR38595:SF1">
    <property type="entry name" value="TYPE VI SECRETION SYSTEM COMPONENT TSSE1"/>
    <property type="match status" value="1"/>
</dbReference>
<dbReference type="InterPro" id="IPR053176">
    <property type="entry name" value="T6SS_TssE1-like"/>
</dbReference>
<reference evidence="1 2" key="1">
    <citation type="submission" date="2016-04" db="EMBL/GenBank/DDBJ databases">
        <title>Complete genome sequence of natural rubber-degrading, novel Gram-negative bacterium, Rhizobacter gummiphilus strain NS21.</title>
        <authorList>
            <person name="Tabata M."/>
            <person name="Kasai D."/>
            <person name="Fukuda M."/>
        </authorList>
    </citation>
    <scope>NUCLEOTIDE SEQUENCE [LARGE SCALE GENOMIC DNA]</scope>
    <source>
        <strain evidence="1 2">NS21</strain>
    </source>
</reference>
<proteinExistence type="predicted"/>
<dbReference type="OrthoDB" id="119583at2"/>
<sequence length="174" mass="19436">MASQDARDRLQPTLLDRLTDLAPLSSVEAEDTRVMTKAQIREAVLRDLSWLLNSVKPMPGIGSRFPHVDESVLNFGLPPMSGSLASRIDVPLLERTIKQSIVRFEPRVMEDSLEVKALDASSVLDTHNVIEFEIRGLMWAQPVPLELLLRTQVDLEAGQIQVRDASPSSLKRKT</sequence>
<evidence type="ECO:0000313" key="1">
    <source>
        <dbReference type="EMBL" id="ARN20676.1"/>
    </source>
</evidence>